<protein>
    <submittedName>
        <fullName evidence="2">Uncharacterized protein</fullName>
    </submittedName>
</protein>
<feature type="region of interest" description="Disordered" evidence="1">
    <location>
        <begin position="1"/>
        <end position="161"/>
    </location>
</feature>
<sequence>MLLLPFITGSTSGMADTSSDSETDSAMTDYYTGNDNPQENTNTQENPSQDPSQNRSVSSPSHNSQSGQFAPGTSNVPQGPVQPPRTPPAQMVQMLDVFGPPVGDSDSTTPTPRAIGFGFSRIQPPMSPMAPPSKRRRGGRFLQDQPGQSSDQGNDHTNNESLGNQELLMRHLSHAIHSSHAELMRKQDDKIDKLTQRIESSSDVLCRVVEALDLRNKGRPLRGNMDLDEGVSSLGLQQESDQLRNGNTAGSRNHEERNISPFGYASRTTGSRSGAVKHRSPQELRDKACGYNLDLKELMRYWWNDIMQGRNLAENEVSREEAENFAKIYKANPLARPCTVDDFRYWLAGGPKSEWNQAASYIFVEILEQKRLITTPDASMRDALREAFHVRLKSLHKTWLDKLKMEVDADELDTGRPKTWQRKYTRRRDVIIAIPALNPYLEDFDQLGAGGMSSDEEDPGMSKPSMAYNIREPKWRSEEVKRWLRLLDFVHLESRCSMEGYQFRFSRGAPPRLRVDNNNKTSTARYVCGLPSNFYDARWLEAMEPGWSKSGTGFVNLIIRPKNSRKLTFPEDLSRALEARKYPSSSVE</sequence>
<proteinExistence type="predicted"/>
<dbReference type="Proteomes" id="UP001142393">
    <property type="component" value="Unassembled WGS sequence"/>
</dbReference>
<name>A0A9W8P287_9AGAR</name>
<evidence type="ECO:0000313" key="3">
    <source>
        <dbReference type="Proteomes" id="UP001142393"/>
    </source>
</evidence>
<evidence type="ECO:0000313" key="2">
    <source>
        <dbReference type="EMBL" id="KAJ3745420.1"/>
    </source>
</evidence>
<organism evidence="2 3">
    <name type="scientific">Lentinula detonsa</name>
    <dbReference type="NCBI Taxonomy" id="2804962"/>
    <lineage>
        <taxon>Eukaryota</taxon>
        <taxon>Fungi</taxon>
        <taxon>Dikarya</taxon>
        <taxon>Basidiomycota</taxon>
        <taxon>Agaricomycotina</taxon>
        <taxon>Agaricomycetes</taxon>
        <taxon>Agaricomycetidae</taxon>
        <taxon>Agaricales</taxon>
        <taxon>Marasmiineae</taxon>
        <taxon>Omphalotaceae</taxon>
        <taxon>Lentinula</taxon>
    </lineage>
</organism>
<dbReference type="AlphaFoldDB" id="A0A9W8P287"/>
<reference evidence="2 3" key="1">
    <citation type="journal article" date="2023" name="Proc. Natl. Acad. Sci. U.S.A.">
        <title>A global phylogenomic analysis of the shiitake genus Lentinula.</title>
        <authorList>
            <person name="Sierra-Patev S."/>
            <person name="Min B."/>
            <person name="Naranjo-Ortiz M."/>
            <person name="Looney B."/>
            <person name="Konkel Z."/>
            <person name="Slot J.C."/>
            <person name="Sakamoto Y."/>
            <person name="Steenwyk J.L."/>
            <person name="Rokas A."/>
            <person name="Carro J."/>
            <person name="Camarero S."/>
            <person name="Ferreira P."/>
            <person name="Molpeceres G."/>
            <person name="Ruiz-Duenas F.J."/>
            <person name="Serrano A."/>
            <person name="Henrissat B."/>
            <person name="Drula E."/>
            <person name="Hughes K.W."/>
            <person name="Mata J.L."/>
            <person name="Ishikawa N.K."/>
            <person name="Vargas-Isla R."/>
            <person name="Ushijima S."/>
            <person name="Smith C.A."/>
            <person name="Donoghue J."/>
            <person name="Ahrendt S."/>
            <person name="Andreopoulos W."/>
            <person name="He G."/>
            <person name="LaButti K."/>
            <person name="Lipzen A."/>
            <person name="Ng V."/>
            <person name="Riley R."/>
            <person name="Sandor L."/>
            <person name="Barry K."/>
            <person name="Martinez A.T."/>
            <person name="Xiao Y."/>
            <person name="Gibbons J.G."/>
            <person name="Terashima K."/>
            <person name="Grigoriev I.V."/>
            <person name="Hibbett D."/>
        </authorList>
    </citation>
    <scope>NUCLEOTIDE SEQUENCE [LARGE SCALE GENOMIC DNA]</scope>
    <source>
        <strain evidence="2 3">TFB7810</strain>
    </source>
</reference>
<feature type="compositionally biased region" description="Polar residues" evidence="1">
    <location>
        <begin position="31"/>
        <end position="76"/>
    </location>
</feature>
<accession>A0A9W8P287</accession>
<evidence type="ECO:0000256" key="1">
    <source>
        <dbReference type="SAM" id="MobiDB-lite"/>
    </source>
</evidence>
<feature type="region of interest" description="Disordered" evidence="1">
    <location>
        <begin position="243"/>
        <end position="281"/>
    </location>
</feature>
<comment type="caution">
    <text evidence="2">The sequence shown here is derived from an EMBL/GenBank/DDBJ whole genome shotgun (WGS) entry which is preliminary data.</text>
</comment>
<gene>
    <name evidence="2" type="ORF">DFH05DRAFT_1523696</name>
</gene>
<dbReference type="EMBL" id="JANVFU010000005">
    <property type="protein sequence ID" value="KAJ3745420.1"/>
    <property type="molecule type" value="Genomic_DNA"/>
</dbReference>
<keyword evidence="3" id="KW-1185">Reference proteome</keyword>
<feature type="compositionally biased region" description="Low complexity" evidence="1">
    <location>
        <begin position="14"/>
        <end position="29"/>
    </location>
</feature>